<comment type="caution">
    <text evidence="3">The sequence shown here is derived from an EMBL/GenBank/DDBJ whole genome shotgun (WGS) entry which is preliminary data.</text>
</comment>
<organism evidence="3 4">
    <name type="scientific">Cellulosimicrobium arenosum</name>
    <dbReference type="NCBI Taxonomy" id="2708133"/>
    <lineage>
        <taxon>Bacteria</taxon>
        <taxon>Bacillati</taxon>
        <taxon>Actinomycetota</taxon>
        <taxon>Actinomycetes</taxon>
        <taxon>Micrococcales</taxon>
        <taxon>Promicromonosporaceae</taxon>
        <taxon>Cellulosimicrobium</taxon>
    </lineage>
</organism>
<dbReference type="Gene3D" id="3.40.50.150">
    <property type="entry name" value="Vaccinia Virus protein VP39"/>
    <property type="match status" value="1"/>
</dbReference>
<protein>
    <submittedName>
        <fullName evidence="3">Class I SAM-dependent methyltransferase</fullName>
    </submittedName>
</protein>
<keyword evidence="3" id="KW-0489">Methyltransferase</keyword>
<keyword evidence="4" id="KW-1185">Reference proteome</keyword>
<dbReference type="CDD" id="cd02440">
    <property type="entry name" value="AdoMet_MTases"/>
    <property type="match status" value="1"/>
</dbReference>
<reference evidence="3" key="2">
    <citation type="submission" date="2020-09" db="EMBL/GenBank/DDBJ databases">
        <authorList>
            <person name="Yu Y."/>
        </authorList>
    </citation>
    <scope>NUCLEOTIDE SEQUENCE</scope>
    <source>
        <strain evidence="3">KCTC 49039</strain>
    </source>
</reference>
<dbReference type="SUPFAM" id="SSF53335">
    <property type="entry name" value="S-adenosyl-L-methionine-dependent methyltransferases"/>
    <property type="match status" value="1"/>
</dbReference>
<dbReference type="Pfam" id="PF13649">
    <property type="entry name" value="Methyltransf_25"/>
    <property type="match status" value="1"/>
</dbReference>
<dbReference type="Proteomes" id="UP000610846">
    <property type="component" value="Unassembled WGS sequence"/>
</dbReference>
<dbReference type="PANTHER" id="PTHR43861">
    <property type="entry name" value="TRANS-ACONITATE 2-METHYLTRANSFERASE-RELATED"/>
    <property type="match status" value="1"/>
</dbReference>
<dbReference type="InterPro" id="IPR041698">
    <property type="entry name" value="Methyltransf_25"/>
</dbReference>
<dbReference type="GO" id="GO:0008168">
    <property type="term" value="F:methyltransferase activity"/>
    <property type="evidence" value="ECO:0007669"/>
    <property type="project" value="UniProtKB-KW"/>
</dbReference>
<sequence length="243" mass="26034">MPDAIFDDPTLAALYDPLDPDRSDLDAYAAVVDELGARSVLDVGCGTGTFACLLALRGVEVVGVDPAGASLDLARTKPGADRVRWVHGDAAALLTLPPLQVDLATMTANVAQVFLTDDAWTSTLRGVHAALAPGGHLVLETRVPAGRAWEGWVRDETFVRVDVPGVGVVESWTELTDVALPLVSFHDTTVLPDGRVLHSDSTLRFRSREEVEASLGACGFVVEDVRDAPDRPAREWVFVARRS</sequence>
<evidence type="ECO:0000256" key="1">
    <source>
        <dbReference type="ARBA" id="ARBA00022679"/>
    </source>
</evidence>
<dbReference type="RefSeq" id="WP_191828367.1">
    <property type="nucleotide sequence ID" value="NZ_JACYHB010000004.1"/>
</dbReference>
<gene>
    <name evidence="3" type="ORF">IF651_06925</name>
</gene>
<reference evidence="3" key="1">
    <citation type="journal article" date="2018" name="Curr. Microbiol.">
        <title>Cellulosimicrobium arenosum sp. nov., Isolated from Marine Sediment Sand.</title>
        <authorList>
            <person name="Oh M."/>
            <person name="Kim J.H."/>
            <person name="Yoon J.H."/>
            <person name="Schumann P."/>
            <person name="Kim W."/>
        </authorList>
    </citation>
    <scope>NUCLEOTIDE SEQUENCE</scope>
    <source>
        <strain evidence="3">KCTC 49039</strain>
    </source>
</reference>
<proteinExistence type="predicted"/>
<dbReference type="AlphaFoldDB" id="A0A927IZM4"/>
<feature type="domain" description="Methyltransferase" evidence="2">
    <location>
        <begin position="40"/>
        <end position="135"/>
    </location>
</feature>
<dbReference type="EMBL" id="JACYHB010000004">
    <property type="protein sequence ID" value="MBD8078789.1"/>
    <property type="molecule type" value="Genomic_DNA"/>
</dbReference>
<dbReference type="InterPro" id="IPR029063">
    <property type="entry name" value="SAM-dependent_MTases_sf"/>
</dbReference>
<evidence type="ECO:0000313" key="4">
    <source>
        <dbReference type="Proteomes" id="UP000610846"/>
    </source>
</evidence>
<dbReference type="GO" id="GO:0032259">
    <property type="term" value="P:methylation"/>
    <property type="evidence" value="ECO:0007669"/>
    <property type="project" value="UniProtKB-KW"/>
</dbReference>
<keyword evidence="1" id="KW-0808">Transferase</keyword>
<evidence type="ECO:0000259" key="2">
    <source>
        <dbReference type="Pfam" id="PF13649"/>
    </source>
</evidence>
<evidence type="ECO:0000313" key="3">
    <source>
        <dbReference type="EMBL" id="MBD8078789.1"/>
    </source>
</evidence>
<name>A0A927IZM4_9MICO</name>
<accession>A0A927IZM4</accession>